<feature type="compositionally biased region" description="Polar residues" evidence="1">
    <location>
        <begin position="237"/>
        <end position="253"/>
    </location>
</feature>
<proteinExistence type="predicted"/>
<feature type="compositionally biased region" description="Low complexity" evidence="1">
    <location>
        <begin position="197"/>
        <end position="215"/>
    </location>
</feature>
<evidence type="ECO:0000256" key="1">
    <source>
        <dbReference type="SAM" id="MobiDB-lite"/>
    </source>
</evidence>
<evidence type="ECO:0000313" key="3">
    <source>
        <dbReference type="EMBL" id="JAD14259.1"/>
    </source>
</evidence>
<accession>A0A0A1XSI7</accession>
<organism evidence="3">
    <name type="scientific">Zeugodacus cucurbitae</name>
    <name type="common">Melon fruit fly</name>
    <name type="synonym">Bactrocera cucurbitae</name>
    <dbReference type="NCBI Taxonomy" id="28588"/>
    <lineage>
        <taxon>Eukaryota</taxon>
        <taxon>Metazoa</taxon>
        <taxon>Ecdysozoa</taxon>
        <taxon>Arthropoda</taxon>
        <taxon>Hexapoda</taxon>
        <taxon>Insecta</taxon>
        <taxon>Pterygota</taxon>
        <taxon>Neoptera</taxon>
        <taxon>Endopterygota</taxon>
        <taxon>Diptera</taxon>
        <taxon>Brachycera</taxon>
        <taxon>Muscomorpha</taxon>
        <taxon>Tephritoidea</taxon>
        <taxon>Tephritidae</taxon>
        <taxon>Zeugodacus</taxon>
        <taxon>Zeugodacus</taxon>
    </lineage>
</organism>
<gene>
    <name evidence="3" type="ORF">g.12371</name>
</gene>
<feature type="compositionally biased region" description="Pro residues" evidence="1">
    <location>
        <begin position="316"/>
        <end position="325"/>
    </location>
</feature>
<reference evidence="3" key="1">
    <citation type="submission" date="2014-11" db="EMBL/GenBank/DDBJ databases">
        <authorList>
            <person name="Geib S."/>
        </authorList>
    </citation>
    <scope>NUCLEOTIDE SEQUENCE</scope>
</reference>
<feature type="compositionally biased region" description="Low complexity" evidence="1">
    <location>
        <begin position="265"/>
        <end position="274"/>
    </location>
</feature>
<feature type="compositionally biased region" description="Polar residues" evidence="1">
    <location>
        <begin position="146"/>
        <end position="187"/>
    </location>
</feature>
<name>A0A0A1XSI7_ZEUCU</name>
<feature type="chain" id="PRO_5001983701" evidence="2">
    <location>
        <begin position="17"/>
        <end position="325"/>
    </location>
</feature>
<evidence type="ECO:0000256" key="2">
    <source>
        <dbReference type="SAM" id="SignalP"/>
    </source>
</evidence>
<feature type="signal peptide" evidence="2">
    <location>
        <begin position="1"/>
        <end position="16"/>
    </location>
</feature>
<feature type="region of interest" description="Disordered" evidence="1">
    <location>
        <begin position="84"/>
        <end position="325"/>
    </location>
</feature>
<keyword evidence="2" id="KW-0732">Signal</keyword>
<protein>
    <submittedName>
        <fullName evidence="3">Uncharacterized protein</fullName>
    </submittedName>
</protein>
<feature type="compositionally biased region" description="Polar residues" evidence="1">
    <location>
        <begin position="84"/>
        <end position="104"/>
    </location>
</feature>
<sequence length="325" mass="34828">MKIAGLFIVSVCLAECATVYVKELSGENLNYEALEVNENAVGEKNFPIQPTKFGNNLLSTLTVGQNSIPSSDLDFLRPQTSVSNTNEVLKPSSTNENVLNNPNIETVPIVSPQNSLTVSTNLQPQTQPQNPNPSVNSPQSPMENPIITTNNLQPQPENPTNINGPAATQTPAMNVQQPASSQSSSTIKFPLPPPKKPTASFQQPTSSQSTSTIQLPQPPPPPKQNSTTIIKLPTPPKKQQSASNQLTSIIQLPQSPPKKPTVNVQQPPSTQSSSVIKFPQPPPPPKQNLAMTIKLPTPPKKPNRPKPPTSVGQNRPRPPVPSAQG</sequence>
<dbReference type="EMBL" id="GBXI01000033">
    <property type="protein sequence ID" value="JAD14259.1"/>
    <property type="molecule type" value="Transcribed_RNA"/>
</dbReference>
<feature type="compositionally biased region" description="Low complexity" evidence="1">
    <location>
        <begin position="119"/>
        <end position="141"/>
    </location>
</feature>
<feature type="compositionally biased region" description="Pro residues" evidence="1">
    <location>
        <begin position="296"/>
        <end position="308"/>
    </location>
</feature>
<reference evidence="3" key="2">
    <citation type="journal article" date="2015" name="Gigascience">
        <title>Reconstructing a comprehensive transcriptome assembly of a white-pupal translocated strain of the pest fruit fly Bactrocera cucurbitae.</title>
        <authorList>
            <person name="Sim S.B."/>
            <person name="Calla B."/>
            <person name="Hall B."/>
            <person name="DeRego T."/>
            <person name="Geib S.M."/>
        </authorList>
    </citation>
    <scope>NUCLEOTIDE SEQUENCE</scope>
</reference>
<dbReference type="AlphaFoldDB" id="A0A0A1XSI7"/>